<dbReference type="InterPro" id="IPR029063">
    <property type="entry name" value="SAM-dependent_MTases_sf"/>
</dbReference>
<dbReference type="EC" id="2.1.1.220" evidence="2"/>
<evidence type="ECO:0000256" key="9">
    <source>
        <dbReference type="ARBA" id="ARBA00033309"/>
    </source>
</evidence>
<dbReference type="GO" id="GO:0005634">
    <property type="term" value="C:nucleus"/>
    <property type="evidence" value="ECO:0007669"/>
    <property type="project" value="UniProtKB-SubCell"/>
</dbReference>
<dbReference type="PROSITE" id="PS51620">
    <property type="entry name" value="SAM_TRM61"/>
    <property type="match status" value="1"/>
</dbReference>
<keyword evidence="4" id="KW-0489">Methyltransferase</keyword>
<dbReference type="GO" id="GO:0160107">
    <property type="term" value="F:tRNA (adenine(58)-N1)-methyltransferase activity"/>
    <property type="evidence" value="ECO:0007669"/>
    <property type="project" value="UniProtKB-EC"/>
</dbReference>
<feature type="compositionally biased region" description="Basic and acidic residues" evidence="10">
    <location>
        <begin position="357"/>
        <end position="368"/>
    </location>
</feature>
<evidence type="ECO:0000256" key="1">
    <source>
        <dbReference type="ARBA" id="ARBA00004123"/>
    </source>
</evidence>
<dbReference type="AlphaFoldDB" id="A0A9W4JAH9"/>
<evidence type="ECO:0000256" key="4">
    <source>
        <dbReference type="ARBA" id="ARBA00022603"/>
    </source>
</evidence>
<dbReference type="GO" id="GO:0031515">
    <property type="term" value="C:tRNA (m1A) methyltransferase complex"/>
    <property type="evidence" value="ECO:0007669"/>
    <property type="project" value="InterPro"/>
</dbReference>
<feature type="compositionally biased region" description="Basic and acidic residues" evidence="10">
    <location>
        <begin position="446"/>
        <end position="475"/>
    </location>
</feature>
<dbReference type="InterPro" id="IPR014816">
    <property type="entry name" value="tRNA_MeTrfase_Gcd14"/>
</dbReference>
<organism evidence="12 13">
    <name type="scientific">Penicillium salamii</name>
    <dbReference type="NCBI Taxonomy" id="1612424"/>
    <lineage>
        <taxon>Eukaryota</taxon>
        <taxon>Fungi</taxon>
        <taxon>Dikarya</taxon>
        <taxon>Ascomycota</taxon>
        <taxon>Pezizomycotina</taxon>
        <taxon>Eurotiomycetes</taxon>
        <taxon>Eurotiomycetidae</taxon>
        <taxon>Eurotiales</taxon>
        <taxon>Aspergillaceae</taxon>
        <taxon>Penicillium</taxon>
    </lineage>
</organism>
<dbReference type="PANTHER" id="PTHR12133">
    <property type="entry name" value="TRNA (ADENINE(58)-N(1))-METHYLTRANSFERASE"/>
    <property type="match status" value="1"/>
</dbReference>
<dbReference type="Gene3D" id="3.40.50.150">
    <property type="entry name" value="Vaccinia Virus protein VP39"/>
    <property type="match status" value="1"/>
</dbReference>
<dbReference type="SUPFAM" id="SSF53335">
    <property type="entry name" value="S-adenosyl-L-methionine-dependent methyltransferases"/>
    <property type="match status" value="1"/>
</dbReference>
<comment type="caution">
    <text evidence="12">The sequence shown here is derived from an EMBL/GenBank/DDBJ whole genome shotgun (WGS) entry which is preliminary data.</text>
</comment>
<name>A0A9W4JAH9_9EURO</name>
<feature type="region of interest" description="Disordered" evidence="10">
    <location>
        <begin position="71"/>
        <end position="112"/>
    </location>
</feature>
<feature type="domain" description="tRNA (adenine(58)-N(1))-methyltransferase catalytic subunit TRM61 C-terminal" evidence="11">
    <location>
        <begin position="119"/>
        <end position="419"/>
    </location>
</feature>
<sequence length="514" mass="57629">MPSPFLNPNPIAGPDSLALLQLRRDQLVPTILRDHDDENQGYFEGKVTNTRFGSFPHSTLIGKPWGSQVVASKVDTGSRGRRPTNKRKADDLDQSATPTGTEEETSKPALRAPVAADSGFLHILAPTPEAWTLSLPHRTQVVYTPDYSYILHRLRARPGCTVIEAGAGSGSFTHASVRAVFNGYPETEQATKKRRLGKVCSFEFHEQRVGKVKEEIKDHGLEDLVEVTHRDVYEGGFLLGEPHTGRSPKANAIFLDLPAPWLALKHLVRHPPAGQESALDPESPAYLCTFSPCLEQAERTIRTMRQMGWLNISMVEVAQRRIDVKRERVGLETEGERGSTIFPQTVEQAVEKLRTDEQHAKAVRENRSNRGLPEYEPIEKAESTFPDSDSGLPKYAQGRLVHRSELELRTHTSYLTFAILPREWSEEDEKKCREQWPSAKVAQPNKETKPSKKQLKREAGMERARKREEKAKQEEQGQAEPSIKTEDASEVTAEAKQEQAQDEPVIKTEVISGC</sequence>
<dbReference type="OrthoDB" id="1925287at2759"/>
<dbReference type="InterPro" id="IPR049470">
    <property type="entry name" value="TRM61_C"/>
</dbReference>
<gene>
    <name evidence="12" type="ORF">PSALAMII_LOCUS5970</name>
</gene>
<comment type="subcellular location">
    <subcellularLocation>
        <location evidence="1">Nucleus</location>
    </subcellularLocation>
</comment>
<keyword evidence="6" id="KW-0949">S-adenosyl-L-methionine</keyword>
<protein>
    <recommendedName>
        <fullName evidence="3">tRNA (adenine(58)-N(1))-methyltransferase catalytic subunit TRM61</fullName>
        <ecNumber evidence="2">2.1.1.220</ecNumber>
    </recommendedName>
    <alternativeName>
        <fullName evidence="9">tRNA(m1A58)-methyltransferase subunit TRM61</fullName>
    </alternativeName>
</protein>
<dbReference type="EMBL" id="CAJVPA010000186">
    <property type="protein sequence ID" value="CAG8380569.1"/>
    <property type="molecule type" value="Genomic_DNA"/>
</dbReference>
<evidence type="ECO:0000256" key="6">
    <source>
        <dbReference type="ARBA" id="ARBA00022691"/>
    </source>
</evidence>
<evidence type="ECO:0000256" key="5">
    <source>
        <dbReference type="ARBA" id="ARBA00022679"/>
    </source>
</evidence>
<evidence type="ECO:0000256" key="3">
    <source>
        <dbReference type="ARBA" id="ARBA00015963"/>
    </source>
</evidence>
<feature type="region of interest" description="Disordered" evidence="10">
    <location>
        <begin position="357"/>
        <end position="392"/>
    </location>
</feature>
<dbReference type="Gene3D" id="3.10.330.20">
    <property type="match status" value="1"/>
</dbReference>
<evidence type="ECO:0000259" key="11">
    <source>
        <dbReference type="Pfam" id="PF08704"/>
    </source>
</evidence>
<dbReference type="Proteomes" id="UP001152646">
    <property type="component" value="Unassembled WGS sequence"/>
</dbReference>
<keyword evidence="8" id="KW-0539">Nucleus</keyword>
<evidence type="ECO:0000256" key="8">
    <source>
        <dbReference type="ARBA" id="ARBA00023242"/>
    </source>
</evidence>
<dbReference type="Pfam" id="PF08704">
    <property type="entry name" value="GCD14"/>
    <property type="match status" value="1"/>
</dbReference>
<keyword evidence="7" id="KW-0819">tRNA processing</keyword>
<evidence type="ECO:0000256" key="2">
    <source>
        <dbReference type="ARBA" id="ARBA00012796"/>
    </source>
</evidence>
<evidence type="ECO:0000313" key="13">
    <source>
        <dbReference type="Proteomes" id="UP001152646"/>
    </source>
</evidence>
<dbReference type="PANTHER" id="PTHR12133:SF2">
    <property type="entry name" value="TRNA (ADENINE(58)-N(1))-METHYLTRANSFERASE CATALYTIC SUBUNIT TRMT61A"/>
    <property type="match status" value="1"/>
</dbReference>
<evidence type="ECO:0000256" key="7">
    <source>
        <dbReference type="ARBA" id="ARBA00022694"/>
    </source>
</evidence>
<feature type="region of interest" description="Disordered" evidence="10">
    <location>
        <begin position="435"/>
        <end position="514"/>
    </location>
</feature>
<keyword evidence="5" id="KW-0808">Transferase</keyword>
<reference evidence="12" key="1">
    <citation type="submission" date="2021-07" db="EMBL/GenBank/DDBJ databases">
        <authorList>
            <person name="Branca A.L. A."/>
        </authorList>
    </citation>
    <scope>NUCLEOTIDE SEQUENCE</scope>
</reference>
<evidence type="ECO:0000313" key="12">
    <source>
        <dbReference type="EMBL" id="CAG8380569.1"/>
    </source>
</evidence>
<evidence type="ECO:0000256" key="10">
    <source>
        <dbReference type="SAM" id="MobiDB-lite"/>
    </source>
</evidence>
<feature type="compositionally biased region" description="Basic and acidic residues" evidence="10">
    <location>
        <begin position="483"/>
        <end position="499"/>
    </location>
</feature>
<accession>A0A9W4JAH9</accession>
<dbReference type="GO" id="GO:0030488">
    <property type="term" value="P:tRNA methylation"/>
    <property type="evidence" value="ECO:0007669"/>
    <property type="project" value="InterPro"/>
</dbReference>
<proteinExistence type="predicted"/>